<dbReference type="EMBL" id="CP030041">
    <property type="protein sequence ID" value="AWW31669.1"/>
    <property type="molecule type" value="Genomic_DNA"/>
</dbReference>
<keyword evidence="1" id="KW-0812">Transmembrane</keyword>
<evidence type="ECO:0000256" key="1">
    <source>
        <dbReference type="SAM" id="Phobius"/>
    </source>
</evidence>
<name>A0A2Z4ILS2_9BACT</name>
<reference evidence="2 3" key="1">
    <citation type="submission" date="2018-06" db="EMBL/GenBank/DDBJ databases">
        <title>Echinicola strongylocentroti sp. nov., isolated from a sea urchin Strongylocentrotus intermedius.</title>
        <authorList>
            <person name="Bae S.S."/>
        </authorList>
    </citation>
    <scope>NUCLEOTIDE SEQUENCE [LARGE SCALE GENOMIC DNA]</scope>
    <source>
        <strain evidence="2 3">MEBiC08714</strain>
    </source>
</reference>
<evidence type="ECO:0000313" key="2">
    <source>
        <dbReference type="EMBL" id="AWW31669.1"/>
    </source>
</evidence>
<gene>
    <name evidence="2" type="ORF">DN752_16895</name>
</gene>
<evidence type="ECO:0000313" key="3">
    <source>
        <dbReference type="Proteomes" id="UP000248688"/>
    </source>
</evidence>
<feature type="transmembrane region" description="Helical" evidence="1">
    <location>
        <begin position="164"/>
        <end position="185"/>
    </location>
</feature>
<keyword evidence="3" id="KW-1185">Reference proteome</keyword>
<dbReference type="KEGG" id="est:DN752_16895"/>
<protein>
    <submittedName>
        <fullName evidence="2">Uncharacterized protein</fullName>
    </submittedName>
</protein>
<proteinExistence type="predicted"/>
<dbReference type="OrthoDB" id="848790at2"/>
<organism evidence="2 3">
    <name type="scientific">Echinicola strongylocentroti</name>
    <dbReference type="NCBI Taxonomy" id="1795355"/>
    <lineage>
        <taxon>Bacteria</taxon>
        <taxon>Pseudomonadati</taxon>
        <taxon>Bacteroidota</taxon>
        <taxon>Cytophagia</taxon>
        <taxon>Cytophagales</taxon>
        <taxon>Cyclobacteriaceae</taxon>
        <taxon>Echinicola</taxon>
    </lineage>
</organism>
<keyword evidence="1" id="KW-0472">Membrane</keyword>
<dbReference type="RefSeq" id="WP_112785044.1">
    <property type="nucleotide sequence ID" value="NZ_CP030041.1"/>
</dbReference>
<keyword evidence="1" id="KW-1133">Transmembrane helix</keyword>
<dbReference type="Proteomes" id="UP000248688">
    <property type="component" value="Chromosome"/>
</dbReference>
<sequence>MGNINVFILGYLFAVLSLSLPVQGRAQDQPPGLKVEGYFMQDSAKLGERVGYVLKAEYPSEMNIVFPDSSFQYRDFSFLEKQTFSSYTPDSITQDSAIYFLSNFSLDSVKTYALPVFEILKYDSIVHYPSQDELALQLTIDPLPEDLTFKDNDKYMPIEKEFNYPYLLIFLGIVLVIGIAVLLLFGKKIQQRWAAGRLKKQHNTFLKKWDTSIQSLQSAPSLQTAEEVLWLWRDYMEQLTGKPYKEWTATEIAEYLEQPALVNDFRKIEIIIYANRPAEDIVATADKLKAVCVNMYNQKVKDIHERK</sequence>
<dbReference type="AlphaFoldDB" id="A0A2Z4ILS2"/>
<accession>A0A2Z4ILS2</accession>